<evidence type="ECO:0000256" key="1">
    <source>
        <dbReference type="ARBA" id="ARBA00022801"/>
    </source>
</evidence>
<evidence type="ECO:0000313" key="4">
    <source>
        <dbReference type="Proteomes" id="UP000811619"/>
    </source>
</evidence>
<accession>A0A8K0J1M8</accession>
<proteinExistence type="predicted"/>
<keyword evidence="4" id="KW-1185">Reference proteome</keyword>
<feature type="domain" description="UFSP1/2/DUB catalytic" evidence="2">
    <location>
        <begin position="67"/>
        <end position="235"/>
    </location>
</feature>
<dbReference type="Pfam" id="PF07910">
    <property type="entry name" value="Peptidase_C78"/>
    <property type="match status" value="1"/>
</dbReference>
<dbReference type="InterPro" id="IPR012462">
    <property type="entry name" value="UFSP1/2_DUB_cat"/>
</dbReference>
<organism evidence="3 4">
    <name type="scientific">Claviceps africana</name>
    <dbReference type="NCBI Taxonomy" id="83212"/>
    <lineage>
        <taxon>Eukaryota</taxon>
        <taxon>Fungi</taxon>
        <taxon>Dikarya</taxon>
        <taxon>Ascomycota</taxon>
        <taxon>Pezizomycotina</taxon>
        <taxon>Sordariomycetes</taxon>
        <taxon>Hypocreomycetidae</taxon>
        <taxon>Hypocreales</taxon>
        <taxon>Clavicipitaceae</taxon>
        <taxon>Claviceps</taxon>
    </lineage>
</organism>
<evidence type="ECO:0000313" key="3">
    <source>
        <dbReference type="EMBL" id="KAG5917562.1"/>
    </source>
</evidence>
<dbReference type="GO" id="GO:0016787">
    <property type="term" value="F:hydrolase activity"/>
    <property type="evidence" value="ECO:0007669"/>
    <property type="project" value="UniProtKB-KW"/>
</dbReference>
<comment type="caution">
    <text evidence="3">The sequence shown here is derived from an EMBL/GenBank/DDBJ whole genome shotgun (WGS) entry which is preliminary data.</text>
</comment>
<reference evidence="3" key="1">
    <citation type="journal article" date="2020" name="bioRxiv">
        <title>Whole genome comparisons of ergot fungi reveals the divergence and evolution of species within the genus Claviceps are the result of varying mechanisms driving genome evolution and host range expansion.</title>
        <authorList>
            <person name="Wyka S.A."/>
            <person name="Mondo S.J."/>
            <person name="Liu M."/>
            <person name="Dettman J."/>
            <person name="Nalam V."/>
            <person name="Broders K.D."/>
        </authorList>
    </citation>
    <scope>NUCLEOTIDE SEQUENCE</scope>
    <source>
        <strain evidence="3">CCC 489</strain>
    </source>
</reference>
<gene>
    <name evidence="3" type="ORF">E4U42_007200</name>
</gene>
<dbReference type="EMBL" id="SRPY01000802">
    <property type="protein sequence ID" value="KAG5917562.1"/>
    <property type="molecule type" value="Genomic_DNA"/>
</dbReference>
<name>A0A8K0J1M8_9HYPO</name>
<evidence type="ECO:0000259" key="2">
    <source>
        <dbReference type="Pfam" id="PF07910"/>
    </source>
</evidence>
<protein>
    <recommendedName>
        <fullName evidence="2">UFSP1/2/DUB catalytic domain-containing protein</fullName>
    </recommendedName>
</protein>
<dbReference type="AlphaFoldDB" id="A0A8K0J1M8"/>
<dbReference type="Proteomes" id="UP000811619">
    <property type="component" value="Unassembled WGS sequence"/>
</dbReference>
<keyword evidence="1" id="KW-0378">Hydrolase</keyword>
<sequence length="238" mass="26915">MINWASIFERRKRTVTKRKTCDISHATGESSTNAASASDTASLGVARGKGTDICDGNEQVQTVPPLGIQDFIERAWDMGFNSNGRLETGGIKGTRKFIGTPEAQALFKSFSIPCTVKAIRGAKVEKPYQELLNEIEAYFEQACGADVHTKIRSTDLPPIYLQYQGHSLTVVGFEKTKENKSCLYVFDPSVRNPQAIKKYSQSDRLEKDEPKIESIIRFYRRGEDYFRKHENFELLFLK</sequence>
<dbReference type="OrthoDB" id="288987at2759"/>
<dbReference type="Gene3D" id="3.90.70.130">
    <property type="match status" value="1"/>
</dbReference>